<dbReference type="Pfam" id="PF00733">
    <property type="entry name" value="Asn_synthase"/>
    <property type="match status" value="1"/>
</dbReference>
<accession>A0A7W8JYZ8</accession>
<keyword evidence="7" id="KW-1185">Reference proteome</keyword>
<dbReference type="GO" id="GO:0005829">
    <property type="term" value="C:cytosol"/>
    <property type="evidence" value="ECO:0007669"/>
    <property type="project" value="TreeGrafter"/>
</dbReference>
<proteinExistence type="predicted"/>
<dbReference type="Gene3D" id="3.40.50.620">
    <property type="entry name" value="HUPs"/>
    <property type="match status" value="1"/>
</dbReference>
<dbReference type="Proteomes" id="UP000552709">
    <property type="component" value="Unassembled WGS sequence"/>
</dbReference>
<dbReference type="Pfam" id="PF13537">
    <property type="entry name" value="GATase_7"/>
    <property type="match status" value="1"/>
</dbReference>
<dbReference type="Gene3D" id="3.60.20.10">
    <property type="entry name" value="Glutamine Phosphoribosylpyrophosphate, subunit 1, domain 1"/>
    <property type="match status" value="1"/>
</dbReference>
<sequence>MQTDFSAVLTSRPHQPTEGTLIVGPWQVTLDAASASIVHQPGLSAVMKGQIYDLDAQGLLRLYRQCGPDFARRFDGAFSVVLFDEAQGLIVAVTDRVGSHKLYAAYAGERVTLSTRPDHPDFTGRPYDLAGLASVLVTGSTLNGLTLHQGVQTLSRASSYRVEPGGMVQQPYWAGQLAQDHDTRPEAELREELAELLKRSVRRRVEGLRGAVHLSLSGGHDSRGVLSLLAATGQDLHTFSYTQGKQAARSDTRVADALAAQYGTRHEHLQAYQGDLLATLRRNAAWGHGVTNFCDEVDAWDTLEGESVTDLFTGDQIFEMHAYPLTDISEQLVKRHIEPFSTLGSLADRLNPGLSPALEAAWTAEVETIRASAARFADPYQQELVLVADQLLPYRLLPWRERYGGRFARIHLPYLDAAVLDFLYRLPPDTLAGKRLFVDTLRDLDPALYTVPLARSQGYEADWHAELIKHREAVKEELLSGPSRLDAAIDPQAIRAVLDSLALPADGRRSMLKGQVRQTLGTFRHSEMGQKIFGRAQLRAPLISPATWLLRVLTLRALDADTRTR</sequence>
<dbReference type="GO" id="GO:0006529">
    <property type="term" value="P:asparagine biosynthetic process"/>
    <property type="evidence" value="ECO:0007669"/>
    <property type="project" value="InterPro"/>
</dbReference>
<dbReference type="InterPro" id="IPR017932">
    <property type="entry name" value="GATase_2_dom"/>
</dbReference>
<dbReference type="EC" id="6.3.5.4" evidence="2"/>
<reference evidence="6 7" key="1">
    <citation type="submission" date="2020-08" db="EMBL/GenBank/DDBJ databases">
        <title>Genomic Encyclopedia of Type Strains, Phase IV (KMG-IV): sequencing the most valuable type-strain genomes for metagenomic binning, comparative biology and taxonomic classification.</title>
        <authorList>
            <person name="Goeker M."/>
        </authorList>
    </citation>
    <scope>NUCLEOTIDE SEQUENCE [LARGE SCALE GENOMIC DNA]</scope>
    <source>
        <strain evidence="6 7">DSM 27939</strain>
    </source>
</reference>
<name>A0A7W8JYZ8_9DEIO</name>
<evidence type="ECO:0000259" key="5">
    <source>
        <dbReference type="Pfam" id="PF13537"/>
    </source>
</evidence>
<gene>
    <name evidence="6" type="ORF">HNQ08_004968</name>
</gene>
<feature type="domain" description="Glutamine amidotransferase type-2" evidence="5">
    <location>
        <begin position="54"/>
        <end position="116"/>
    </location>
</feature>
<evidence type="ECO:0000256" key="1">
    <source>
        <dbReference type="ARBA" id="ARBA00005187"/>
    </source>
</evidence>
<protein>
    <recommendedName>
        <fullName evidence="2">asparagine synthase (glutamine-hydrolyzing)</fullName>
        <ecNumber evidence="2">6.3.5.4</ecNumber>
    </recommendedName>
</protein>
<dbReference type="AlphaFoldDB" id="A0A7W8JYZ8"/>
<keyword evidence="6" id="KW-0436">Ligase</keyword>
<comment type="caution">
    <text evidence="6">The sequence shown here is derived from an EMBL/GenBank/DDBJ whole genome shotgun (WGS) entry which is preliminary data.</text>
</comment>
<dbReference type="SUPFAM" id="SSF52402">
    <property type="entry name" value="Adenine nucleotide alpha hydrolases-like"/>
    <property type="match status" value="1"/>
</dbReference>
<comment type="pathway">
    <text evidence="1">Amino-acid biosynthesis; L-asparagine biosynthesis; L-asparagine from L-aspartate (L-Gln route): step 1/1.</text>
</comment>
<dbReference type="SUPFAM" id="SSF56235">
    <property type="entry name" value="N-terminal nucleophile aminohydrolases (Ntn hydrolases)"/>
    <property type="match status" value="1"/>
</dbReference>
<evidence type="ECO:0000313" key="7">
    <source>
        <dbReference type="Proteomes" id="UP000552709"/>
    </source>
</evidence>
<dbReference type="InterPro" id="IPR029055">
    <property type="entry name" value="Ntn_hydrolases_N"/>
</dbReference>
<dbReference type="PANTHER" id="PTHR43284">
    <property type="entry name" value="ASPARAGINE SYNTHETASE (GLUTAMINE-HYDROLYZING)"/>
    <property type="match status" value="1"/>
</dbReference>
<evidence type="ECO:0000313" key="6">
    <source>
        <dbReference type="EMBL" id="MBB5365842.1"/>
    </source>
</evidence>
<evidence type="ECO:0000259" key="4">
    <source>
        <dbReference type="Pfam" id="PF00733"/>
    </source>
</evidence>
<evidence type="ECO:0000256" key="3">
    <source>
        <dbReference type="ARBA" id="ARBA00048741"/>
    </source>
</evidence>
<dbReference type="InterPro" id="IPR001962">
    <property type="entry name" value="Asn_synthase"/>
</dbReference>
<comment type="catalytic activity">
    <reaction evidence="3">
        <text>L-aspartate + L-glutamine + ATP + H2O = L-asparagine + L-glutamate + AMP + diphosphate + H(+)</text>
        <dbReference type="Rhea" id="RHEA:12228"/>
        <dbReference type="ChEBI" id="CHEBI:15377"/>
        <dbReference type="ChEBI" id="CHEBI:15378"/>
        <dbReference type="ChEBI" id="CHEBI:29985"/>
        <dbReference type="ChEBI" id="CHEBI:29991"/>
        <dbReference type="ChEBI" id="CHEBI:30616"/>
        <dbReference type="ChEBI" id="CHEBI:33019"/>
        <dbReference type="ChEBI" id="CHEBI:58048"/>
        <dbReference type="ChEBI" id="CHEBI:58359"/>
        <dbReference type="ChEBI" id="CHEBI:456215"/>
        <dbReference type="EC" id="6.3.5.4"/>
    </reaction>
</comment>
<evidence type="ECO:0000256" key="2">
    <source>
        <dbReference type="ARBA" id="ARBA00012737"/>
    </source>
</evidence>
<dbReference type="GO" id="GO:0004066">
    <property type="term" value="F:asparagine synthase (glutamine-hydrolyzing) activity"/>
    <property type="evidence" value="ECO:0007669"/>
    <property type="project" value="UniProtKB-EC"/>
</dbReference>
<organism evidence="6 7">
    <name type="scientific">Deinococcus humi</name>
    <dbReference type="NCBI Taxonomy" id="662880"/>
    <lineage>
        <taxon>Bacteria</taxon>
        <taxon>Thermotogati</taxon>
        <taxon>Deinococcota</taxon>
        <taxon>Deinococci</taxon>
        <taxon>Deinococcales</taxon>
        <taxon>Deinococcaceae</taxon>
        <taxon>Deinococcus</taxon>
    </lineage>
</organism>
<dbReference type="EMBL" id="JACHFL010000023">
    <property type="protein sequence ID" value="MBB5365842.1"/>
    <property type="molecule type" value="Genomic_DNA"/>
</dbReference>
<dbReference type="InterPro" id="IPR014729">
    <property type="entry name" value="Rossmann-like_a/b/a_fold"/>
</dbReference>
<dbReference type="InterPro" id="IPR051786">
    <property type="entry name" value="ASN_synthetase/amidase"/>
</dbReference>
<feature type="domain" description="Asparagine synthetase" evidence="4">
    <location>
        <begin position="192"/>
        <end position="503"/>
    </location>
</feature>
<dbReference type="PANTHER" id="PTHR43284:SF1">
    <property type="entry name" value="ASPARAGINE SYNTHETASE"/>
    <property type="match status" value="1"/>
</dbReference>